<sequence>MKASKGTSELLAELATIGEDPRGGVTRLLYDSAWRQAQQAVARMMADAGLAVAIDEVGNVYGTLAGSDAAASHVLTGSHIDTVPCGGHYDGALGIAAGIAALSQLQLQHGQPRRTLEVVSFCEEEGSRFPLAYWGSGNVTGSKRFDGALAAKDSEGISLREAMIGAGFEPDAHRRSKRTDIGMYIELHIEQGEVMERAQCDIGVVDAICGQRRYFVAIEGRSGHAGTTPMAIREDALAAGAEMLVWLRQAAVEQGDGLVATVGKMDVSPNIANVIPGKVRFSVDIRHRDEAVITAFCERTFEAFNEAAARHSCGMTMSCWLNERPAPMDAAIQERIARIADWKGYSHMTLSSGAGHDAGLFAPHCACGMIFIPSQGGISHSPLEYTAPEAIARGTELLTELLYQLAYVEESHEEI</sequence>
<evidence type="ECO:0000256" key="1">
    <source>
        <dbReference type="ARBA" id="ARBA00006153"/>
    </source>
</evidence>
<dbReference type="InterPro" id="IPR036264">
    <property type="entry name" value="Bact_exopeptidase_dim_dom"/>
</dbReference>
<organism evidence="3 5">
    <name type="scientific">Paenibacillus lignilyticus</name>
    <dbReference type="NCBI Taxonomy" id="1172615"/>
    <lineage>
        <taxon>Bacteria</taxon>
        <taxon>Bacillati</taxon>
        <taxon>Bacillota</taxon>
        <taxon>Bacilli</taxon>
        <taxon>Bacillales</taxon>
        <taxon>Paenibacillaceae</taxon>
        <taxon>Paenibacillus</taxon>
    </lineage>
</organism>
<dbReference type="SUPFAM" id="SSF55031">
    <property type="entry name" value="Bacterial exopeptidase dimerisation domain"/>
    <property type="match status" value="1"/>
</dbReference>
<evidence type="ECO:0000256" key="2">
    <source>
        <dbReference type="ARBA" id="ARBA00022801"/>
    </source>
</evidence>
<keyword evidence="5" id="KW-1185">Reference proteome</keyword>
<evidence type="ECO:0000313" key="5">
    <source>
        <dbReference type="Proteomes" id="UP000673394"/>
    </source>
</evidence>
<dbReference type="EMBL" id="JAGKSP010000004">
    <property type="protein sequence ID" value="MBP3963795.1"/>
    <property type="molecule type" value="Genomic_DNA"/>
</dbReference>
<dbReference type="InterPro" id="IPR002933">
    <property type="entry name" value="Peptidase_M20"/>
</dbReference>
<dbReference type="Gene3D" id="3.30.70.360">
    <property type="match status" value="1"/>
</dbReference>
<proteinExistence type="inferred from homology"/>
<dbReference type="PANTHER" id="PTHR32494">
    <property type="entry name" value="ALLANTOATE DEIMINASE-RELATED"/>
    <property type="match status" value="1"/>
</dbReference>
<dbReference type="GO" id="GO:0016787">
    <property type="term" value="F:hydrolase activity"/>
    <property type="evidence" value="ECO:0007669"/>
    <property type="project" value="UniProtKB-KW"/>
</dbReference>
<dbReference type="Gene3D" id="3.40.630.10">
    <property type="entry name" value="Zn peptidases"/>
    <property type="match status" value="1"/>
</dbReference>
<dbReference type="CDD" id="cd03884">
    <property type="entry name" value="M20_bAS"/>
    <property type="match status" value="1"/>
</dbReference>
<dbReference type="PANTHER" id="PTHR32494:SF5">
    <property type="entry name" value="ALLANTOATE AMIDOHYDROLASE"/>
    <property type="match status" value="1"/>
</dbReference>
<reference evidence="3 5" key="1">
    <citation type="submission" date="2021-04" db="EMBL/GenBank/DDBJ databases">
        <title>Paenibacillus sp. DLE-14 whole genome sequence.</title>
        <authorList>
            <person name="Ham Y.J."/>
        </authorList>
    </citation>
    <scope>NUCLEOTIDE SEQUENCE [LARGE SCALE GENOMIC DNA]</scope>
    <source>
        <strain evidence="3 5">DLE-14</strain>
    </source>
</reference>
<dbReference type="EMBL" id="JAGKSP010000001">
    <property type="protein sequence ID" value="MBP3961535.1"/>
    <property type="molecule type" value="Genomic_DNA"/>
</dbReference>
<evidence type="ECO:0000313" key="3">
    <source>
        <dbReference type="EMBL" id="MBP3961535.1"/>
    </source>
</evidence>
<name>A0ABS5C7W0_9BACL</name>
<dbReference type="InterPro" id="IPR010158">
    <property type="entry name" value="Amidase_Cbmase"/>
</dbReference>
<comment type="caution">
    <text evidence="3">The sequence shown here is derived from an EMBL/GenBank/DDBJ whole genome shotgun (WGS) entry which is preliminary data.</text>
</comment>
<dbReference type="RefSeq" id="WP_210655037.1">
    <property type="nucleotide sequence ID" value="NZ_JAGKSP010000001.1"/>
</dbReference>
<dbReference type="PIRSF" id="PIRSF001235">
    <property type="entry name" value="Amidase_carbamoylase"/>
    <property type="match status" value="1"/>
</dbReference>
<comment type="similarity">
    <text evidence="1">Belongs to the peptidase M20 family.</text>
</comment>
<dbReference type="NCBIfam" id="TIGR01879">
    <property type="entry name" value="hydantase"/>
    <property type="match status" value="1"/>
</dbReference>
<dbReference type="Pfam" id="PF01546">
    <property type="entry name" value="Peptidase_M20"/>
    <property type="match status" value="1"/>
</dbReference>
<dbReference type="SUPFAM" id="SSF53187">
    <property type="entry name" value="Zn-dependent exopeptidases"/>
    <property type="match status" value="1"/>
</dbReference>
<protein>
    <submittedName>
        <fullName evidence="3">Zn-dependent hydrolase</fullName>
    </submittedName>
</protein>
<accession>A0ABS5C7W0</accession>
<evidence type="ECO:0000313" key="4">
    <source>
        <dbReference type="EMBL" id="MBP3963795.1"/>
    </source>
</evidence>
<gene>
    <name evidence="3" type="ORF">I8J30_02345</name>
    <name evidence="4" type="ORF">I8J30_13850</name>
</gene>
<keyword evidence="2 3" id="KW-0378">Hydrolase</keyword>
<dbReference type="Proteomes" id="UP000673394">
    <property type="component" value="Unassembled WGS sequence"/>
</dbReference>
<dbReference type="NCBIfam" id="NF006771">
    <property type="entry name" value="PRK09290.1-5"/>
    <property type="match status" value="1"/>
</dbReference>